<evidence type="ECO:0000313" key="2">
    <source>
        <dbReference type="Proteomes" id="UP000317429"/>
    </source>
</evidence>
<organism evidence="1 2">
    <name type="scientific">Pirellulimonas nuda</name>
    <dbReference type="NCBI Taxonomy" id="2528009"/>
    <lineage>
        <taxon>Bacteria</taxon>
        <taxon>Pseudomonadati</taxon>
        <taxon>Planctomycetota</taxon>
        <taxon>Planctomycetia</taxon>
        <taxon>Pirellulales</taxon>
        <taxon>Lacipirellulaceae</taxon>
        <taxon>Pirellulimonas</taxon>
    </lineage>
</organism>
<protein>
    <submittedName>
        <fullName evidence="1">Uncharacterized protein</fullName>
    </submittedName>
</protein>
<accession>A0A518DHL3</accession>
<sequence length="590" mass="64963">MSGPSPENSSPLNAGSATAESVAAWWGVDADLVGRCLDKIIGHCARIHASEEAKQRYQDLLEDALRAAFSHDGDAHQSELGTRAEQLLEEFAASDLDQMYRRVGIIDQLVDGRLPVLQIDELAKQIQDFHDFQVLHEEALLGTGLPPEMFPGLCLLHEELGRLYDARVSSPLYPPRLGPGVGYPLGPSPYKWYRWVIVNQTLPIGSGLFHGQARENAAGESAEGPDWPAGQKVLAQCHMEDADPHRFLCMADVVGIEQFRPQFFKVRLQVLADLAKALSTPGRGADLLGGCLSRLGEEFDRSDIDYLLAFDRRYVGGDAAGCGTPQYSKKSNPGGLSNLVRVVSQMECECRFGTWDSVARRAPQCLKGPSTDALPQPGFAVNWRGYFAAALVAQRVEELRKELDCFCDDLIAAQEEVDGYLQEIPQRVRIWLDDSVEVTVCVRVDPRVASIIEEALPVAIEKMTTTALDSLQASSDQAAATARRYPEGPLGLNQWVWNGKIVEVTMQPMQAKVARLLFAADGKPVDYADLAKACWGHNENVEDGTIYKQGNLLNEYFRKHKVPLKVAPGERGGPRQMILLETEQPAISTE</sequence>
<dbReference type="AlphaFoldDB" id="A0A518DHL3"/>
<reference evidence="1 2" key="1">
    <citation type="submission" date="2019-02" db="EMBL/GenBank/DDBJ databases">
        <title>Deep-cultivation of Planctomycetes and their phenomic and genomic characterization uncovers novel biology.</title>
        <authorList>
            <person name="Wiegand S."/>
            <person name="Jogler M."/>
            <person name="Boedeker C."/>
            <person name="Pinto D."/>
            <person name="Vollmers J."/>
            <person name="Rivas-Marin E."/>
            <person name="Kohn T."/>
            <person name="Peeters S.H."/>
            <person name="Heuer A."/>
            <person name="Rast P."/>
            <person name="Oberbeckmann S."/>
            <person name="Bunk B."/>
            <person name="Jeske O."/>
            <person name="Meyerdierks A."/>
            <person name="Storesund J.E."/>
            <person name="Kallscheuer N."/>
            <person name="Luecker S."/>
            <person name="Lage O.M."/>
            <person name="Pohl T."/>
            <person name="Merkel B.J."/>
            <person name="Hornburger P."/>
            <person name="Mueller R.-W."/>
            <person name="Bruemmer F."/>
            <person name="Labrenz M."/>
            <person name="Spormann A.M."/>
            <person name="Op den Camp H."/>
            <person name="Overmann J."/>
            <person name="Amann R."/>
            <person name="Jetten M.S.M."/>
            <person name="Mascher T."/>
            <person name="Medema M.H."/>
            <person name="Devos D.P."/>
            <person name="Kaster A.-K."/>
            <person name="Ovreas L."/>
            <person name="Rohde M."/>
            <person name="Galperin M.Y."/>
            <person name="Jogler C."/>
        </authorList>
    </citation>
    <scope>NUCLEOTIDE SEQUENCE [LARGE SCALE GENOMIC DNA]</scope>
    <source>
        <strain evidence="1 2">Pla175</strain>
    </source>
</reference>
<keyword evidence="2" id="KW-1185">Reference proteome</keyword>
<gene>
    <name evidence="1" type="ORF">Pla175_43810</name>
</gene>
<dbReference type="Proteomes" id="UP000317429">
    <property type="component" value="Chromosome"/>
</dbReference>
<name>A0A518DHL3_9BACT</name>
<dbReference type="EMBL" id="CP036291">
    <property type="protein sequence ID" value="QDU90967.1"/>
    <property type="molecule type" value="Genomic_DNA"/>
</dbReference>
<dbReference type="KEGG" id="pnd:Pla175_43810"/>
<evidence type="ECO:0000313" key="1">
    <source>
        <dbReference type="EMBL" id="QDU90967.1"/>
    </source>
</evidence>
<proteinExistence type="predicted"/>
<dbReference type="RefSeq" id="WP_145290506.1">
    <property type="nucleotide sequence ID" value="NZ_CP036291.1"/>
</dbReference>